<accession>A0A6G0X6C5</accession>
<organism evidence="7 8">
    <name type="scientific">Aphanomyces euteiches</name>
    <dbReference type="NCBI Taxonomy" id="100861"/>
    <lineage>
        <taxon>Eukaryota</taxon>
        <taxon>Sar</taxon>
        <taxon>Stramenopiles</taxon>
        <taxon>Oomycota</taxon>
        <taxon>Saprolegniomycetes</taxon>
        <taxon>Saprolegniales</taxon>
        <taxon>Verrucalvaceae</taxon>
        <taxon>Aphanomyces</taxon>
    </lineage>
</organism>
<dbReference type="PROSITE" id="PS51465">
    <property type="entry name" value="KAZAL_2"/>
    <property type="match status" value="2"/>
</dbReference>
<dbReference type="CDD" id="cd00104">
    <property type="entry name" value="KAZAL_FS"/>
    <property type="match status" value="2"/>
</dbReference>
<dbReference type="InterPro" id="IPR036058">
    <property type="entry name" value="Kazal_dom_sf"/>
</dbReference>
<dbReference type="GO" id="GO:0030154">
    <property type="term" value="P:cell differentiation"/>
    <property type="evidence" value="ECO:0007669"/>
    <property type="project" value="TreeGrafter"/>
</dbReference>
<dbReference type="SUPFAM" id="SSF100895">
    <property type="entry name" value="Kazal-type serine protease inhibitors"/>
    <property type="match status" value="2"/>
</dbReference>
<evidence type="ECO:0000313" key="7">
    <source>
        <dbReference type="EMBL" id="KAF0735427.1"/>
    </source>
</evidence>
<dbReference type="AlphaFoldDB" id="A0A6G0X6C5"/>
<keyword evidence="2" id="KW-0722">Serine protease inhibitor</keyword>
<keyword evidence="8" id="KW-1185">Reference proteome</keyword>
<dbReference type="SMART" id="SM00280">
    <property type="entry name" value="KAZAL"/>
    <property type="match status" value="2"/>
</dbReference>
<evidence type="ECO:0000256" key="3">
    <source>
        <dbReference type="ARBA" id="ARBA00023157"/>
    </source>
</evidence>
<keyword evidence="5" id="KW-0732">Signal</keyword>
<feature type="domain" description="Kazal-like" evidence="6">
    <location>
        <begin position="15"/>
        <end position="67"/>
    </location>
</feature>
<dbReference type="Pfam" id="PF07648">
    <property type="entry name" value="Kazal_2"/>
    <property type="match status" value="2"/>
</dbReference>
<feature type="signal peptide" evidence="5">
    <location>
        <begin position="1"/>
        <end position="17"/>
    </location>
</feature>
<dbReference type="GO" id="GO:0005576">
    <property type="term" value="C:extracellular region"/>
    <property type="evidence" value="ECO:0007669"/>
    <property type="project" value="TreeGrafter"/>
</dbReference>
<feature type="compositionally biased region" description="Low complexity" evidence="4">
    <location>
        <begin position="126"/>
        <end position="166"/>
    </location>
</feature>
<keyword evidence="1" id="KW-0646">Protease inhibitor</keyword>
<dbReference type="PANTHER" id="PTHR10913">
    <property type="entry name" value="FOLLISTATIN-RELATED"/>
    <property type="match status" value="1"/>
</dbReference>
<name>A0A6G0X6C5_9STRA</name>
<evidence type="ECO:0000313" key="8">
    <source>
        <dbReference type="Proteomes" id="UP000481153"/>
    </source>
</evidence>
<dbReference type="PANTHER" id="PTHR10913:SF45">
    <property type="entry name" value="FOLLISTATIN, ISOFORM A-RELATED"/>
    <property type="match status" value="1"/>
</dbReference>
<feature type="chain" id="PRO_5026229985" description="Kazal-like domain-containing protein" evidence="5">
    <location>
        <begin position="18"/>
        <end position="195"/>
    </location>
</feature>
<evidence type="ECO:0000256" key="1">
    <source>
        <dbReference type="ARBA" id="ARBA00022690"/>
    </source>
</evidence>
<evidence type="ECO:0000259" key="6">
    <source>
        <dbReference type="PROSITE" id="PS51465"/>
    </source>
</evidence>
<reference evidence="7 8" key="1">
    <citation type="submission" date="2019-07" db="EMBL/GenBank/DDBJ databases">
        <title>Genomics analysis of Aphanomyces spp. identifies a new class of oomycete effector associated with host adaptation.</title>
        <authorList>
            <person name="Gaulin E."/>
        </authorList>
    </citation>
    <scope>NUCLEOTIDE SEQUENCE [LARGE SCALE GENOMIC DNA]</scope>
    <source>
        <strain evidence="7 8">ATCC 201684</strain>
    </source>
</reference>
<dbReference type="InterPro" id="IPR002350">
    <property type="entry name" value="Kazal_dom"/>
</dbReference>
<evidence type="ECO:0000256" key="5">
    <source>
        <dbReference type="SAM" id="SignalP"/>
    </source>
</evidence>
<dbReference type="VEuPathDB" id="FungiDB:AeMF1_005486"/>
<gene>
    <name evidence="7" type="ORF">Ae201684_008116</name>
</gene>
<comment type="caution">
    <text evidence="7">The sequence shown here is derived from an EMBL/GenBank/DDBJ whole genome shotgun (WGS) entry which is preliminary data.</text>
</comment>
<dbReference type="EMBL" id="VJMJ01000098">
    <property type="protein sequence ID" value="KAF0735427.1"/>
    <property type="molecule type" value="Genomic_DNA"/>
</dbReference>
<evidence type="ECO:0000256" key="4">
    <source>
        <dbReference type="SAM" id="MobiDB-lite"/>
    </source>
</evidence>
<sequence length="195" mass="19215">MKCQIASLMALATVGTAATTCNTICTTELNYVCGSNGKTYTNPCQLAVDACLTGTTITVASNGLCGASPSNSSKCKTACIDVIRYVCGSNGQTYNNACELKNTACDLTGLTQVSDGECPAGSGTKSPSATNAANVSTTSAPTTKPSSSDNSTSSSTSAPQTTTAAPTTTAVKSGATSMAASVAAAVVSVAVYLLA</sequence>
<dbReference type="InterPro" id="IPR050653">
    <property type="entry name" value="Prot_Inhib_GrowthFact_Antg"/>
</dbReference>
<dbReference type="Gene3D" id="3.30.60.30">
    <property type="match status" value="2"/>
</dbReference>
<proteinExistence type="predicted"/>
<feature type="region of interest" description="Disordered" evidence="4">
    <location>
        <begin position="119"/>
        <end position="166"/>
    </location>
</feature>
<feature type="domain" description="Kazal-like" evidence="6">
    <location>
        <begin position="69"/>
        <end position="120"/>
    </location>
</feature>
<dbReference type="Proteomes" id="UP000481153">
    <property type="component" value="Unassembled WGS sequence"/>
</dbReference>
<keyword evidence="3" id="KW-1015">Disulfide bond</keyword>
<protein>
    <recommendedName>
        <fullName evidence="6">Kazal-like domain-containing protein</fullName>
    </recommendedName>
</protein>
<evidence type="ECO:0000256" key="2">
    <source>
        <dbReference type="ARBA" id="ARBA00022900"/>
    </source>
</evidence>